<feature type="chain" id="PRO_5009302222" evidence="1">
    <location>
        <begin position="27"/>
        <end position="241"/>
    </location>
</feature>
<keyword evidence="1" id="KW-0732">Signal</keyword>
<name>A0A1I3UU82_9HYPH</name>
<gene>
    <name evidence="2" type="ORF">SAMN04488498_10110</name>
</gene>
<sequence length="241" mass="25685">MANNSRRSAIALAYAILLLMPPNALGESSGGIGGGGGGMGGGFMGNSKDLLGIAREKQPVRLMTTPLPAYEITLADPLESLGVNRPASTATAEVAELTVANYEPELVRCTLLFFSERSGATHKVNVADPTGVAFDLSAKGKSPALSISEPGFREHIRLEVRFFRSLENAKLTLAHVASQEAYQTPWPDGDDSEVPTSKLEPFSVAHITMLDDFVRTYTTTLHRCVGSNGSLVTYGTSNRLD</sequence>
<evidence type="ECO:0000256" key="1">
    <source>
        <dbReference type="SAM" id="SignalP"/>
    </source>
</evidence>
<dbReference type="Proteomes" id="UP000323300">
    <property type="component" value="Unassembled WGS sequence"/>
</dbReference>
<proteinExistence type="predicted"/>
<accession>A0A1I3UU82</accession>
<protein>
    <submittedName>
        <fullName evidence="2">Uncharacterized protein</fullName>
    </submittedName>
</protein>
<keyword evidence="3" id="KW-1185">Reference proteome</keyword>
<evidence type="ECO:0000313" key="3">
    <source>
        <dbReference type="Proteomes" id="UP000323300"/>
    </source>
</evidence>
<evidence type="ECO:0000313" key="2">
    <source>
        <dbReference type="EMBL" id="SFJ86333.1"/>
    </source>
</evidence>
<dbReference type="AlphaFoldDB" id="A0A1I3UU82"/>
<dbReference type="RefSeq" id="WP_149757026.1">
    <property type="nucleotide sequence ID" value="NZ_BSPE01000002.1"/>
</dbReference>
<reference evidence="2 3" key="1">
    <citation type="submission" date="2016-10" db="EMBL/GenBank/DDBJ databases">
        <authorList>
            <person name="Varghese N."/>
            <person name="Submissions S."/>
        </authorList>
    </citation>
    <scope>NUCLEOTIDE SEQUENCE [LARGE SCALE GENOMIC DNA]</scope>
    <source>
        <strain evidence="2 3">DSM 21822</strain>
    </source>
</reference>
<dbReference type="EMBL" id="FOSL01000001">
    <property type="protein sequence ID" value="SFJ86333.1"/>
    <property type="molecule type" value="Genomic_DNA"/>
</dbReference>
<organism evidence="2 3">
    <name type="scientific">Neomesorhizobium albiziae</name>
    <dbReference type="NCBI Taxonomy" id="335020"/>
    <lineage>
        <taxon>Bacteria</taxon>
        <taxon>Pseudomonadati</taxon>
        <taxon>Pseudomonadota</taxon>
        <taxon>Alphaproteobacteria</taxon>
        <taxon>Hyphomicrobiales</taxon>
        <taxon>Phyllobacteriaceae</taxon>
        <taxon>Neomesorhizobium</taxon>
    </lineage>
</organism>
<feature type="signal peptide" evidence="1">
    <location>
        <begin position="1"/>
        <end position="26"/>
    </location>
</feature>